<dbReference type="EMBL" id="CAIIXF020000002">
    <property type="protein sequence ID" value="CAH1777712.1"/>
    <property type="molecule type" value="Genomic_DNA"/>
</dbReference>
<dbReference type="InterPro" id="IPR011047">
    <property type="entry name" value="Quinoprotein_ADH-like_sf"/>
</dbReference>
<dbReference type="InterPro" id="IPR019775">
    <property type="entry name" value="WD40_repeat_CS"/>
</dbReference>
<evidence type="ECO:0000313" key="8">
    <source>
        <dbReference type="Proteomes" id="UP000749559"/>
    </source>
</evidence>
<dbReference type="Pfam" id="PF00400">
    <property type="entry name" value="WD40"/>
    <property type="match status" value="6"/>
</dbReference>
<dbReference type="PROSITE" id="PS50294">
    <property type="entry name" value="WD_REPEATS_REGION"/>
    <property type="match status" value="3"/>
</dbReference>
<dbReference type="SMART" id="SM00054">
    <property type="entry name" value="EFh"/>
    <property type="match status" value="2"/>
</dbReference>
<sequence length="1341" mass="151081">MMSWRPNMDTSRGPKQRRVSIGDIPFVRHNKTSLLRLQSSCTSKTVMEKLSSGRVGSQMSSYREPQYHSSRLSQSARSRPLSSRTSGYQSGFYGSSVEVDRYNDFGDRGSSTDYPSERYVYFDDTVSHCGRDTAIGTCTSMSVSQSQLLENISELLDDDPDNDDDPDGSDDDDDLDDIRENDFEKGGQSDSARGRMDSIAYSTAMAQLFGGSSAWSGIRHAQKQLIVTPGERDLLNDLLVKYPSNMPSETEKLPDKKKIRPSSASANLQTHYTFASGLFDYENLRPQTAAPGVASERAPQGQRPITHGGAIRQPTEKALEEEAEELAGVKRERRLTIGPTDGLAESKEAYRPSNNANVFFGDVLKNKIEEKINIDLLEDLKLAFEQADEDGSGQLDLDEFKDLIKTKLNIVGGKENQIDALFYKIDVSSDGEITWDEFCTYMQLEYAEKEDSYLRSKEVAFHIPAKVVNTPHRDSVLRIGSDGATFIVCSQDGITSFWSSNMQLRKTKTVVTAEQSSRQKPKWITDFTVMTQYNKFIVGTGDREIQFFELSSFDPYCQISGLETVPLKLDYTYLGDDECMVLYGDSQGCINIVVIQSAGECLRIWHKMPKVEGIASTSIENIAAGPNTRFVRWKVHGDWIQELKYYEDLRGVISCSNHANTALVIGSTLGSTHVEAQLKEIKDPNAVKDKVKQKAAYIYANTQRRLEADETVFKIYKGVKSFDYSMKKNILVTGGMDRIVRIWNPYVPTKPIMMLRGHNAPIFHLFIAEEEERIFSISTDKVIKVWDVTDQNALLTVRPKAHKIRGDLQSCHYSPAAKALCVSTDQLACLHLRLKPVLHADIVITHKEPIHACKYNVQFKQVITCSDGSTIKLWDFESGRPVFDFGEAHGTEAITCMDFDGTGRRLITGGRDGCLKVWNYNNGQCLRTLTKSDTEPEEVCDVVYVEMNKNRYIVSVGWDRSINIYSDGDEGSIHHVQNPLPRWSDDENNGHKEDILAIAQCPPNKIATSSYDGEVIVWNLVSGHIFCHLHPPDTTAENNNERKASWAGDLSVNSLLFLKTRAQNKEAASLVSSGPRGKIHIWNVFHGGSLMACFQAACTKDKSCMVTAMKVNSDDTRLFTADNLGFIKVWDIDGYCLTEKEPNPPPLIKEWRGHIENVTCIDLIEDSSMLLSSSLDHTVRLWTYDGRYVGTFGQPDDWDIYNPKTYQDPHVPYDVLKDPLSLPDHPVLAEKKNVYQVIHEDSRRNSKQENEQNITPDPIQLLAKQTYYVDDDTIANQLKEKPFNKGTGKRLRHEKLKPVRQDRGGPSEYQMLRCYDLEDTPSPNAPNIRANKLGEFDFFDD</sequence>
<feature type="compositionally biased region" description="Acidic residues" evidence="5">
    <location>
        <begin position="155"/>
        <end position="177"/>
    </location>
</feature>
<evidence type="ECO:0000313" key="7">
    <source>
        <dbReference type="EMBL" id="CAH1777712.1"/>
    </source>
</evidence>
<evidence type="ECO:0000256" key="4">
    <source>
        <dbReference type="PROSITE-ProRule" id="PRU00221"/>
    </source>
</evidence>
<feature type="repeat" description="WD" evidence="4">
    <location>
        <begin position="843"/>
        <end position="884"/>
    </location>
</feature>
<dbReference type="InterPro" id="IPR036322">
    <property type="entry name" value="WD40_repeat_dom_sf"/>
</dbReference>
<keyword evidence="3" id="KW-0106">Calcium</keyword>
<dbReference type="Pfam" id="PF13499">
    <property type="entry name" value="EF-hand_7"/>
    <property type="match status" value="1"/>
</dbReference>
<keyword evidence="2" id="KW-0677">Repeat</keyword>
<name>A0A8S4N9R3_OWEFU</name>
<feature type="domain" description="EF-hand" evidence="6">
    <location>
        <begin position="375"/>
        <end position="410"/>
    </location>
</feature>
<evidence type="ECO:0000256" key="1">
    <source>
        <dbReference type="ARBA" id="ARBA00022574"/>
    </source>
</evidence>
<dbReference type="InterPro" id="IPR001680">
    <property type="entry name" value="WD40_rpt"/>
</dbReference>
<evidence type="ECO:0000256" key="2">
    <source>
        <dbReference type="ARBA" id="ARBA00022737"/>
    </source>
</evidence>
<organism evidence="7 8">
    <name type="scientific">Owenia fusiformis</name>
    <name type="common">Polychaete worm</name>
    <dbReference type="NCBI Taxonomy" id="6347"/>
    <lineage>
        <taxon>Eukaryota</taxon>
        <taxon>Metazoa</taxon>
        <taxon>Spiralia</taxon>
        <taxon>Lophotrochozoa</taxon>
        <taxon>Annelida</taxon>
        <taxon>Polychaeta</taxon>
        <taxon>Sedentaria</taxon>
        <taxon>Canalipalpata</taxon>
        <taxon>Sabellida</taxon>
        <taxon>Oweniida</taxon>
        <taxon>Oweniidae</taxon>
        <taxon>Owenia</taxon>
    </lineage>
</organism>
<dbReference type="PROSITE" id="PS00678">
    <property type="entry name" value="WD_REPEATS_1"/>
    <property type="match status" value="2"/>
</dbReference>
<feature type="compositionally biased region" description="Polar residues" evidence="5">
    <location>
        <begin position="54"/>
        <end position="93"/>
    </location>
</feature>
<dbReference type="CDD" id="cd00051">
    <property type="entry name" value="EFh"/>
    <property type="match status" value="1"/>
</dbReference>
<feature type="region of interest" description="Disordered" evidence="5">
    <location>
        <begin position="155"/>
        <end position="194"/>
    </location>
</feature>
<feature type="compositionally biased region" description="Basic and acidic residues" evidence="5">
    <location>
        <begin position="178"/>
        <end position="194"/>
    </location>
</feature>
<comment type="caution">
    <text evidence="7">The sequence shown here is derived from an EMBL/GenBank/DDBJ whole genome shotgun (WGS) entry which is preliminary data.</text>
</comment>
<evidence type="ECO:0000256" key="3">
    <source>
        <dbReference type="ARBA" id="ARBA00022837"/>
    </source>
</evidence>
<dbReference type="SMART" id="SM00320">
    <property type="entry name" value="WD40"/>
    <property type="match status" value="11"/>
</dbReference>
<dbReference type="OrthoDB" id="75172at2759"/>
<dbReference type="InterPro" id="IPR051242">
    <property type="entry name" value="WD-EF-hand_domain"/>
</dbReference>
<keyword evidence="1 4" id="KW-0853">WD repeat</keyword>
<feature type="region of interest" description="Disordered" evidence="5">
    <location>
        <begin position="48"/>
        <end position="93"/>
    </location>
</feature>
<dbReference type="Proteomes" id="UP000749559">
    <property type="component" value="Unassembled WGS sequence"/>
</dbReference>
<protein>
    <recommendedName>
        <fullName evidence="6">EF-hand domain-containing protein</fullName>
    </recommendedName>
</protein>
<dbReference type="InterPro" id="IPR002048">
    <property type="entry name" value="EF_hand_dom"/>
</dbReference>
<feature type="region of interest" description="Disordered" evidence="5">
    <location>
        <begin position="1"/>
        <end position="24"/>
    </location>
</feature>
<dbReference type="SUPFAM" id="SSF50998">
    <property type="entry name" value="Quinoprotein alcohol dehydrogenase-like"/>
    <property type="match status" value="1"/>
</dbReference>
<dbReference type="PROSITE" id="PS50082">
    <property type="entry name" value="WD_REPEATS_2"/>
    <property type="match status" value="6"/>
</dbReference>
<feature type="repeat" description="WD" evidence="4">
    <location>
        <begin position="988"/>
        <end position="1020"/>
    </location>
</feature>
<feature type="repeat" description="WD" evidence="4">
    <location>
        <begin position="755"/>
        <end position="796"/>
    </location>
</feature>
<feature type="region of interest" description="Disordered" evidence="5">
    <location>
        <begin position="289"/>
        <end position="315"/>
    </location>
</feature>
<dbReference type="InterPro" id="IPR011992">
    <property type="entry name" value="EF-hand-dom_pair"/>
</dbReference>
<accession>A0A8S4N9R3</accession>
<dbReference type="Gene3D" id="1.10.238.10">
    <property type="entry name" value="EF-hand"/>
    <property type="match status" value="1"/>
</dbReference>
<dbReference type="InterPro" id="IPR015943">
    <property type="entry name" value="WD40/YVTN_repeat-like_dom_sf"/>
</dbReference>
<gene>
    <name evidence="7" type="ORF">OFUS_LOCUS4716</name>
</gene>
<keyword evidence="8" id="KW-1185">Reference proteome</keyword>
<feature type="repeat" description="WD" evidence="4">
    <location>
        <begin position="1151"/>
        <end position="1182"/>
    </location>
</feature>
<evidence type="ECO:0000259" key="6">
    <source>
        <dbReference type="PROSITE" id="PS50222"/>
    </source>
</evidence>
<dbReference type="Gene3D" id="2.130.10.10">
    <property type="entry name" value="YVTN repeat-like/Quinoprotein amine dehydrogenase"/>
    <property type="match status" value="4"/>
</dbReference>
<dbReference type="PANTHER" id="PTHR44324">
    <property type="entry name" value="WD40 REPEAT DOMAIN 95"/>
    <property type="match status" value="1"/>
</dbReference>
<feature type="repeat" description="WD" evidence="4">
    <location>
        <begin position="719"/>
        <end position="744"/>
    </location>
</feature>
<evidence type="ECO:0000256" key="5">
    <source>
        <dbReference type="SAM" id="MobiDB-lite"/>
    </source>
</evidence>
<dbReference type="PROSITE" id="PS50222">
    <property type="entry name" value="EF_HAND_2"/>
    <property type="match status" value="2"/>
</dbReference>
<feature type="repeat" description="WD" evidence="4">
    <location>
        <begin position="887"/>
        <end position="928"/>
    </location>
</feature>
<proteinExistence type="predicted"/>
<dbReference type="GO" id="GO:0005509">
    <property type="term" value="F:calcium ion binding"/>
    <property type="evidence" value="ECO:0007669"/>
    <property type="project" value="InterPro"/>
</dbReference>
<reference evidence="7" key="1">
    <citation type="submission" date="2022-03" db="EMBL/GenBank/DDBJ databases">
        <authorList>
            <person name="Martin C."/>
        </authorList>
    </citation>
    <scope>NUCLEOTIDE SEQUENCE</scope>
</reference>
<dbReference type="SUPFAM" id="SSF47473">
    <property type="entry name" value="EF-hand"/>
    <property type="match status" value="1"/>
</dbReference>
<dbReference type="InterPro" id="IPR018247">
    <property type="entry name" value="EF_Hand_1_Ca_BS"/>
</dbReference>
<dbReference type="PANTHER" id="PTHR44324:SF4">
    <property type="entry name" value="WD40 REPEAT DOMAIN 95"/>
    <property type="match status" value="1"/>
</dbReference>
<dbReference type="SUPFAM" id="SSF50978">
    <property type="entry name" value="WD40 repeat-like"/>
    <property type="match status" value="2"/>
</dbReference>
<feature type="domain" description="EF-hand" evidence="6">
    <location>
        <begin position="413"/>
        <end position="448"/>
    </location>
</feature>
<dbReference type="PROSITE" id="PS00018">
    <property type="entry name" value="EF_HAND_1"/>
    <property type="match status" value="2"/>
</dbReference>